<protein>
    <recommendedName>
        <fullName evidence="4">Plastocyanin-like domain-containing protein</fullName>
    </recommendedName>
</protein>
<comment type="caution">
    <text evidence="5">The sequence shown here is derived from an EMBL/GenBank/DDBJ whole genome shotgun (WGS) entry which is preliminary data.</text>
</comment>
<evidence type="ECO:0000259" key="4">
    <source>
        <dbReference type="Pfam" id="PF00394"/>
    </source>
</evidence>
<reference evidence="5 6" key="1">
    <citation type="journal article" date="2022" name="Allergy">
        <title>Genome assembly and annotation of Periplaneta americana reveal a comprehensive cockroach allergen profile.</title>
        <authorList>
            <person name="Wang L."/>
            <person name="Xiong Q."/>
            <person name="Saelim N."/>
            <person name="Wang L."/>
            <person name="Nong W."/>
            <person name="Wan A.T."/>
            <person name="Shi M."/>
            <person name="Liu X."/>
            <person name="Cao Q."/>
            <person name="Hui J.H.L."/>
            <person name="Sookrung N."/>
            <person name="Leung T.F."/>
            <person name="Tungtrongchitr A."/>
            <person name="Tsui S.K.W."/>
        </authorList>
    </citation>
    <scope>NUCLEOTIDE SEQUENCE [LARGE SCALE GENOMIC DNA]</scope>
    <source>
        <strain evidence="5">PWHHKU_190912</strain>
    </source>
</reference>
<keyword evidence="2" id="KW-0560">Oxidoreductase</keyword>
<dbReference type="InterPro" id="IPR001117">
    <property type="entry name" value="Cu-oxidase_2nd"/>
</dbReference>
<dbReference type="Gene3D" id="2.60.40.420">
    <property type="entry name" value="Cupredoxins - blue copper proteins"/>
    <property type="match status" value="1"/>
</dbReference>
<keyword evidence="6" id="KW-1185">Reference proteome</keyword>
<evidence type="ECO:0000313" key="6">
    <source>
        <dbReference type="Proteomes" id="UP001148838"/>
    </source>
</evidence>
<dbReference type="InterPro" id="IPR008972">
    <property type="entry name" value="Cupredoxin"/>
</dbReference>
<organism evidence="5 6">
    <name type="scientific">Periplaneta americana</name>
    <name type="common">American cockroach</name>
    <name type="synonym">Blatta americana</name>
    <dbReference type="NCBI Taxonomy" id="6978"/>
    <lineage>
        <taxon>Eukaryota</taxon>
        <taxon>Metazoa</taxon>
        <taxon>Ecdysozoa</taxon>
        <taxon>Arthropoda</taxon>
        <taxon>Hexapoda</taxon>
        <taxon>Insecta</taxon>
        <taxon>Pterygota</taxon>
        <taxon>Neoptera</taxon>
        <taxon>Polyneoptera</taxon>
        <taxon>Dictyoptera</taxon>
        <taxon>Blattodea</taxon>
        <taxon>Blattoidea</taxon>
        <taxon>Blattidae</taxon>
        <taxon>Blattinae</taxon>
        <taxon>Periplaneta</taxon>
    </lineage>
</organism>
<dbReference type="Pfam" id="PF00394">
    <property type="entry name" value="Cu-oxidase"/>
    <property type="match status" value="1"/>
</dbReference>
<feature type="domain" description="Plastocyanin-like" evidence="4">
    <location>
        <begin position="41"/>
        <end position="192"/>
    </location>
</feature>
<dbReference type="SUPFAM" id="SSF49503">
    <property type="entry name" value="Cupredoxins"/>
    <property type="match status" value="1"/>
</dbReference>
<keyword evidence="3" id="KW-0186">Copper</keyword>
<dbReference type="Proteomes" id="UP001148838">
    <property type="component" value="Unassembled WGS sequence"/>
</dbReference>
<proteinExistence type="predicted"/>
<evidence type="ECO:0000313" key="5">
    <source>
        <dbReference type="EMBL" id="KAJ4431318.1"/>
    </source>
</evidence>
<dbReference type="InterPro" id="IPR045087">
    <property type="entry name" value="Cu-oxidase_fam"/>
</dbReference>
<evidence type="ECO:0000256" key="2">
    <source>
        <dbReference type="ARBA" id="ARBA00023002"/>
    </source>
</evidence>
<accession>A0ABQ8SBL8</accession>
<gene>
    <name evidence="5" type="ORF">ANN_19915</name>
</gene>
<keyword evidence="1" id="KW-0479">Metal-binding</keyword>
<evidence type="ECO:0000256" key="1">
    <source>
        <dbReference type="ARBA" id="ARBA00022723"/>
    </source>
</evidence>
<name>A0ABQ8SBL8_PERAM</name>
<dbReference type="EMBL" id="JAJSOF020000031">
    <property type="protein sequence ID" value="KAJ4431318.1"/>
    <property type="molecule type" value="Genomic_DNA"/>
</dbReference>
<sequence>LCVSFVSKGTQKVLGLQGSLVVRRPKEDSPNGKLYDFDKPDHVILVTDWFHRSEEDQFPGMRNLNNYIFTYFLINGRGRYKDLKSGNSTITPYTVFHVQPGKRYRFRIIAATCSHCHTRISFEGHNLTLIATDANPVKPVVVDYFDIFSGERYDFVLNATNEIKSYWIKVQGMGPCALDNIYQLAVLQYDGANSALPKSSVPESDVFNPTGIVLNPENATCAKGQNGLCVTHLESAVPVDKNVLDPNRT</sequence>
<evidence type="ECO:0000256" key="3">
    <source>
        <dbReference type="ARBA" id="ARBA00023008"/>
    </source>
</evidence>
<feature type="non-terminal residue" evidence="5">
    <location>
        <position position="1"/>
    </location>
</feature>
<dbReference type="CDD" id="cd13884">
    <property type="entry name" value="CuRO_2_tcLCC_insect_like"/>
    <property type="match status" value="1"/>
</dbReference>
<dbReference type="PANTHER" id="PTHR11709">
    <property type="entry name" value="MULTI-COPPER OXIDASE"/>
    <property type="match status" value="1"/>
</dbReference>
<dbReference type="PANTHER" id="PTHR11709:SF394">
    <property type="entry name" value="FI03373P-RELATED"/>
    <property type="match status" value="1"/>
</dbReference>